<evidence type="ECO:0000256" key="3">
    <source>
        <dbReference type="ARBA" id="ARBA00022692"/>
    </source>
</evidence>
<dbReference type="InterPro" id="IPR038591">
    <property type="entry name" value="NolW-like_sf"/>
</dbReference>
<evidence type="ECO:0000256" key="2">
    <source>
        <dbReference type="ARBA" id="ARBA00022475"/>
    </source>
</evidence>
<keyword evidence="5" id="KW-0547">Nucleotide-binding</keyword>
<feature type="transmembrane region" description="Helical" evidence="10">
    <location>
        <begin position="1477"/>
        <end position="1498"/>
    </location>
</feature>
<feature type="region of interest" description="Disordered" evidence="9">
    <location>
        <begin position="445"/>
        <end position="473"/>
    </location>
</feature>
<dbReference type="Gene3D" id="3.30.450.90">
    <property type="match status" value="1"/>
</dbReference>
<gene>
    <name evidence="12" type="ORF">SCF082_LOCUS5230</name>
</gene>
<evidence type="ECO:0000313" key="13">
    <source>
        <dbReference type="Proteomes" id="UP001642464"/>
    </source>
</evidence>
<name>A0ABP0I7T7_9DINO</name>
<feature type="transmembrane region" description="Helical" evidence="10">
    <location>
        <begin position="1423"/>
        <end position="1442"/>
    </location>
</feature>
<evidence type="ECO:0000256" key="8">
    <source>
        <dbReference type="ARBA" id="ARBA00023136"/>
    </source>
</evidence>
<feature type="transmembrane region" description="Helical" evidence="10">
    <location>
        <begin position="1631"/>
        <end position="1652"/>
    </location>
</feature>
<keyword evidence="7 10" id="KW-1133">Transmembrane helix</keyword>
<dbReference type="Gene3D" id="3.40.50.300">
    <property type="entry name" value="P-loop containing nucleotide triphosphate hydrolases"/>
    <property type="match status" value="1"/>
</dbReference>
<reference evidence="12 13" key="1">
    <citation type="submission" date="2024-02" db="EMBL/GenBank/DDBJ databases">
        <authorList>
            <person name="Chen Y."/>
            <person name="Shah S."/>
            <person name="Dougan E. K."/>
            <person name="Thang M."/>
            <person name="Chan C."/>
        </authorList>
    </citation>
    <scope>NUCLEOTIDE SEQUENCE [LARGE SCALE GENOMIC DNA]</scope>
</reference>
<dbReference type="Pfam" id="PF00437">
    <property type="entry name" value="T2SSE"/>
    <property type="match status" value="1"/>
</dbReference>
<dbReference type="PROSITE" id="PS00662">
    <property type="entry name" value="T2SP_E"/>
    <property type="match status" value="1"/>
</dbReference>
<dbReference type="Pfam" id="PF00482">
    <property type="entry name" value="T2SSF"/>
    <property type="match status" value="2"/>
</dbReference>
<dbReference type="Pfam" id="PF00263">
    <property type="entry name" value="Secretin"/>
    <property type="match status" value="1"/>
</dbReference>
<dbReference type="CDD" id="cd01129">
    <property type="entry name" value="PulE-GspE-like"/>
    <property type="match status" value="1"/>
</dbReference>
<evidence type="ECO:0000256" key="6">
    <source>
        <dbReference type="ARBA" id="ARBA00022840"/>
    </source>
</evidence>
<sequence>MTNHATNRSKASALWLPVGSVTAAAGALLIAGIVASTPKPTAAGGFSARAIMELATPEPQDVDRELRRVGITPEALAAAGLTAVDATALTTRAVTHLDVTNYTSLRLAMEAHGNAKAEMQRLERLFRAGTPGDAIQRDLDDAVALEASTRATLEARQQDLFNAATSGLESSVLADIADIDSERDIQVELARLVDLSSERQGFRISYEPRQLSGSFMMRNTSEIDDDALWTITNELLVQKGLTTVSVGESGALSVVQLSGAAALAPPASEWSLGDVAGDGRLTTPSRAGFVAVIVEIEQADPAALIAALDPLLSSGGSLTRLGGTDSIIVADLRERAGEVVRRIRALDVRTTDTRSYEPRVFSPSEVGEAVRRLVGEDIRVVPDGLTGTLLVEATAAQHESIAALVDRLDAEQSAARLSTRTIVVRNRPVEEIVLLVNRLLGAGVAGEPDQPTAADSGTTRSTPKAPTAAERARDRTIATTNDGVIQIDGLTVSLVADAATSRILAIGPPGVLDRVQELVRELDVRQPQVMLDVTMVSLTEGETLDLGVELERIEVSGDIRIRLASLFGLSTGDGDGNRDAGDGAGFTGVVLDPGDFAVVVRALETVNQGRSLSLPRVLVDNAATATLDAVREEPFVSTNASDTVATTSFGGSASAGTQITVTPRIAEGDHLLLEYAVSLSQFVGESASDSVPPPRQENSITSIATIPDGHAIVLGGLETMNEGEATSQVPLLGDIPWLGELFKNRSRSSGRTKFYVFIRPTITRGDGFEYLKYVSQDLAAGLGVDDGERQAEAEDGFTLVLRHAPATPACVLHNVCVRMRERAHPKPGDAGAIAEAIDSAYAGAAQSTSTEDDLGDAIVIEGPEAELERALAEADRDLLSTSGKAPVVRLVDWMLFHAATHGASDVHVQPLEDRVLVRMRIDGALRDVKSLPGELGGPVASRLKVVGRMDVAERRVPQDGRATVTIGVGESARTIDLRLSSLPTAFGERLVVRLLEPDGALDLDNFSGLGMPPEVEERWLAVCSRSSGIVLSTGPTGSGKTTTLYGTLSWTAKRSARDLNVMTIEDPIEYDLSGPHVAISQAQINTKKGVTFASGLRHILRQDPDVVMVGEIRDLETAQVAIQASLTGHLVLSTLHTSDSATAVTRLVDLGVEPYLVSASLSAALAQRLVRRVHQACDGKGCESCYGSGLLGRIGLFELLVVSEPIRERIAAGITASALRKAAREAGMRTLQDEGRRFVESGVTTPLEVARVASAVTPAGLPRRGELKADTDVSARASLRRIGLTVLDVRPVVDQSTVLPASVTSTINGVLRGRRRDAKAEVLDTLATLLASGVPLSDGLQTLAGARGRRTALRRLLLRLEDAVRSGEPLADAFEQHDGWFDAAEVAVVRTGQARGELAHALRSLSDRYARAGELAGKLASALAYPAIVSVAGVAVVVFLALGPLPRLVDILEQAGVQPPALTSAVISTGESIARGWAIMLAGAVMVLVFGAWAVLAISTQGRGWPDPLRRLVPQALRGMALARLASELQSMTRRGVPLTDALRASARTFNGPVAMSLRRQLELAATRVEAGERLSNALDDPHWFADDMRRLIDAGESAGELPDLLERLADRLERRATRLTDRLAGLIEPMAIILLASMIGVVVLSAVLPLLKLREVL</sequence>
<dbReference type="PRINTS" id="PR00811">
    <property type="entry name" value="BCTERIALGSPD"/>
</dbReference>
<dbReference type="InterPro" id="IPR004846">
    <property type="entry name" value="T2SS/T3SS_dom"/>
</dbReference>
<dbReference type="Gene3D" id="1.20.81.30">
    <property type="entry name" value="Type II secretion system (T2SS), domain F"/>
    <property type="match status" value="2"/>
</dbReference>
<keyword evidence="13" id="KW-1185">Reference proteome</keyword>
<comment type="subcellular location">
    <subcellularLocation>
        <location evidence="1">Cell membrane</location>
        <topology evidence="1">Multi-pass membrane protein</topology>
    </subcellularLocation>
</comment>
<dbReference type="PANTHER" id="PTHR30258">
    <property type="entry name" value="TYPE II SECRETION SYSTEM PROTEIN GSPE-RELATED"/>
    <property type="match status" value="1"/>
</dbReference>
<dbReference type="PANTHER" id="PTHR30258:SF2">
    <property type="entry name" value="COMG OPERON PROTEIN 1"/>
    <property type="match status" value="1"/>
</dbReference>
<dbReference type="InterPro" id="IPR027417">
    <property type="entry name" value="P-loop_NTPase"/>
</dbReference>
<keyword evidence="3 10" id="KW-0812">Transmembrane</keyword>
<evidence type="ECO:0000256" key="7">
    <source>
        <dbReference type="ARBA" id="ARBA00022989"/>
    </source>
</evidence>
<dbReference type="Pfam" id="PF03958">
    <property type="entry name" value="Secretin_N"/>
    <property type="match status" value="1"/>
</dbReference>
<dbReference type="SUPFAM" id="SSF52540">
    <property type="entry name" value="P-loop containing nucleoside triphosphate hydrolases"/>
    <property type="match status" value="1"/>
</dbReference>
<keyword evidence="8 10" id="KW-0472">Membrane</keyword>
<proteinExistence type="predicted"/>
<dbReference type="EMBL" id="CAXAMM010002797">
    <property type="protein sequence ID" value="CAK8997503.1"/>
    <property type="molecule type" value="Genomic_DNA"/>
</dbReference>
<feature type="compositionally biased region" description="Polar residues" evidence="9">
    <location>
        <begin position="453"/>
        <end position="464"/>
    </location>
</feature>
<keyword evidence="6" id="KW-0067">ATP-binding</keyword>
<feature type="domain" description="Bacterial type II secretion system protein E" evidence="11">
    <location>
        <begin position="1100"/>
        <end position="1114"/>
    </location>
</feature>
<evidence type="ECO:0000256" key="1">
    <source>
        <dbReference type="ARBA" id="ARBA00004651"/>
    </source>
</evidence>
<evidence type="ECO:0000256" key="5">
    <source>
        <dbReference type="ARBA" id="ARBA00022741"/>
    </source>
</evidence>
<keyword evidence="2" id="KW-1003">Cell membrane</keyword>
<dbReference type="InterPro" id="IPR005644">
    <property type="entry name" value="NolW-like"/>
</dbReference>
<dbReference type="InterPro" id="IPR001775">
    <property type="entry name" value="GspD/PilQ"/>
</dbReference>
<evidence type="ECO:0000256" key="10">
    <source>
        <dbReference type="SAM" id="Phobius"/>
    </source>
</evidence>
<evidence type="ECO:0000259" key="11">
    <source>
        <dbReference type="PROSITE" id="PS00662"/>
    </source>
</evidence>
<dbReference type="InterPro" id="IPR018076">
    <property type="entry name" value="T2SS_GspF_dom"/>
</dbReference>
<evidence type="ECO:0000256" key="9">
    <source>
        <dbReference type="SAM" id="MobiDB-lite"/>
    </source>
</evidence>
<accession>A0ABP0I7T7</accession>
<dbReference type="Proteomes" id="UP001642464">
    <property type="component" value="Unassembled WGS sequence"/>
</dbReference>
<keyword evidence="4" id="KW-0732">Signal</keyword>
<dbReference type="InterPro" id="IPR001482">
    <property type="entry name" value="T2SS/T4SS_dom"/>
</dbReference>
<organism evidence="12 13">
    <name type="scientific">Durusdinium trenchii</name>
    <dbReference type="NCBI Taxonomy" id="1381693"/>
    <lineage>
        <taxon>Eukaryota</taxon>
        <taxon>Sar</taxon>
        <taxon>Alveolata</taxon>
        <taxon>Dinophyceae</taxon>
        <taxon>Suessiales</taxon>
        <taxon>Symbiodiniaceae</taxon>
        <taxon>Durusdinium</taxon>
    </lineage>
</organism>
<protein>
    <submittedName>
        <fullName evidence="12">Type II secretion system protein HxcR</fullName>
    </submittedName>
</protein>
<feature type="transmembrane region" description="Helical" evidence="10">
    <location>
        <begin position="12"/>
        <end position="35"/>
    </location>
</feature>
<dbReference type="Gene3D" id="3.30.1370.120">
    <property type="match status" value="2"/>
</dbReference>
<comment type="caution">
    <text evidence="12">The sequence shown here is derived from an EMBL/GenBank/DDBJ whole genome shotgun (WGS) entry which is preliminary data.</text>
</comment>
<evidence type="ECO:0000313" key="12">
    <source>
        <dbReference type="EMBL" id="CAK8997503.1"/>
    </source>
</evidence>
<dbReference type="InterPro" id="IPR042094">
    <property type="entry name" value="T2SS_GspF_sf"/>
</dbReference>
<evidence type="ECO:0000256" key="4">
    <source>
        <dbReference type="ARBA" id="ARBA00022729"/>
    </source>
</evidence>